<keyword evidence="4 5" id="KW-0720">Serine protease</keyword>
<evidence type="ECO:0000259" key="9">
    <source>
        <dbReference type="Pfam" id="PF05922"/>
    </source>
</evidence>
<dbReference type="PRINTS" id="PR00723">
    <property type="entry name" value="SUBTILISIN"/>
</dbReference>
<evidence type="ECO:0000313" key="10">
    <source>
        <dbReference type="EMBL" id="KAA9346052.1"/>
    </source>
</evidence>
<dbReference type="Pfam" id="PF05922">
    <property type="entry name" value="Inhibitor_I9"/>
    <property type="match status" value="1"/>
</dbReference>
<reference evidence="10 11" key="1">
    <citation type="submission" date="2019-09" db="EMBL/GenBank/DDBJ databases">
        <title>Genome sequence of Adhaeribacter sp. M2.</title>
        <authorList>
            <person name="Srinivasan S."/>
        </authorList>
    </citation>
    <scope>NUCLEOTIDE SEQUENCE [LARGE SCALE GENOMIC DNA]</scope>
    <source>
        <strain evidence="10 11">M2</strain>
    </source>
</reference>
<keyword evidence="7" id="KW-0732">Signal</keyword>
<evidence type="ECO:0000256" key="6">
    <source>
        <dbReference type="RuleBase" id="RU003355"/>
    </source>
</evidence>
<dbReference type="Proteomes" id="UP000326570">
    <property type="component" value="Unassembled WGS sequence"/>
</dbReference>
<feature type="signal peptide" evidence="7">
    <location>
        <begin position="1"/>
        <end position="22"/>
    </location>
</feature>
<organism evidence="10 11">
    <name type="scientific">Adhaeribacter soli</name>
    <dbReference type="NCBI Taxonomy" id="2607655"/>
    <lineage>
        <taxon>Bacteria</taxon>
        <taxon>Pseudomonadati</taxon>
        <taxon>Bacteroidota</taxon>
        <taxon>Cytophagia</taxon>
        <taxon>Cytophagales</taxon>
        <taxon>Hymenobacteraceae</taxon>
        <taxon>Adhaeribacter</taxon>
    </lineage>
</organism>
<feature type="active site" description="Charge relay system" evidence="5">
    <location>
        <position position="350"/>
    </location>
</feature>
<dbReference type="InterPro" id="IPR036852">
    <property type="entry name" value="Peptidase_S8/S53_dom_sf"/>
</dbReference>
<evidence type="ECO:0000256" key="5">
    <source>
        <dbReference type="PROSITE-ProRule" id="PRU01240"/>
    </source>
</evidence>
<dbReference type="RefSeq" id="WP_150902195.1">
    <property type="nucleotide sequence ID" value="NZ_VTWT01000001.1"/>
</dbReference>
<feature type="chain" id="PRO_5024855400" evidence="7">
    <location>
        <begin position="23"/>
        <end position="387"/>
    </location>
</feature>
<dbReference type="Pfam" id="PF00082">
    <property type="entry name" value="Peptidase_S8"/>
    <property type="match status" value="1"/>
</dbReference>
<feature type="domain" description="Inhibitor I9" evidence="9">
    <location>
        <begin position="57"/>
        <end position="125"/>
    </location>
</feature>
<evidence type="ECO:0000259" key="8">
    <source>
        <dbReference type="Pfam" id="PF00082"/>
    </source>
</evidence>
<dbReference type="EMBL" id="VTWT01000001">
    <property type="protein sequence ID" value="KAA9346052.1"/>
    <property type="molecule type" value="Genomic_DNA"/>
</dbReference>
<dbReference type="Gene3D" id="3.30.70.80">
    <property type="entry name" value="Peptidase S8 propeptide/proteinase inhibitor I9"/>
    <property type="match status" value="1"/>
</dbReference>
<dbReference type="PROSITE" id="PS00137">
    <property type="entry name" value="SUBTILASE_HIS"/>
    <property type="match status" value="1"/>
</dbReference>
<dbReference type="PANTHER" id="PTHR43806:SF11">
    <property type="entry name" value="CEREVISIN-RELATED"/>
    <property type="match status" value="1"/>
</dbReference>
<keyword evidence="2 5" id="KW-0645">Protease</keyword>
<dbReference type="InterPro" id="IPR015500">
    <property type="entry name" value="Peptidase_S8_subtilisin-rel"/>
</dbReference>
<accession>A0A5N1J7V3</accession>
<dbReference type="GO" id="GO:0006508">
    <property type="term" value="P:proteolysis"/>
    <property type="evidence" value="ECO:0007669"/>
    <property type="project" value="UniProtKB-KW"/>
</dbReference>
<comment type="caution">
    <text evidence="10">The sequence shown here is derived from an EMBL/GenBank/DDBJ whole genome shotgun (WGS) entry which is preliminary data.</text>
</comment>
<dbReference type="PANTHER" id="PTHR43806">
    <property type="entry name" value="PEPTIDASE S8"/>
    <property type="match status" value="1"/>
</dbReference>
<dbReference type="InterPro" id="IPR022398">
    <property type="entry name" value="Peptidase_S8_His-AS"/>
</dbReference>
<sequence length="387" mass="39667">MKANQFKKAVSYFALASVFTMAGCQKEDTLENNSASTQPTDNAAVSAENGKAIEGEYIVTFKDGENASETIETMSADQKIAPSSIKQKFEGAVRGFSGRLSKAQVEALKNDPNVASIEQDRLITLSTTITSVAQPAQTIPWGVARVGYGDGTGKTAWVIDSGVYPDHPDLNVDKARSRSFITGITSYTDGYGHGTCVAGIIGAKNNTIGVVGVAANASIVALRVFDDLGRGSTSSAIKAVNHVIANAKPGDVVNMSLGSGISATLDNAVKSAAAKGILFAIAAGNSAVDASSVSPARVNAPNVYTVSSMNNYGAFSSFSNYGTSVDYAAPGEGITSTGKTGGYGTGRGTSVAAPHVAGLLLLRGTAIGRNGYVTGDKDSRPDPIASK</sequence>
<dbReference type="PROSITE" id="PS51892">
    <property type="entry name" value="SUBTILASE"/>
    <property type="match status" value="1"/>
</dbReference>
<keyword evidence="3 5" id="KW-0378">Hydrolase</keyword>
<dbReference type="InterPro" id="IPR000209">
    <property type="entry name" value="Peptidase_S8/S53_dom"/>
</dbReference>
<dbReference type="PROSITE" id="PS00136">
    <property type="entry name" value="SUBTILASE_ASP"/>
    <property type="match status" value="1"/>
</dbReference>
<dbReference type="InterPro" id="IPR023828">
    <property type="entry name" value="Peptidase_S8_Ser-AS"/>
</dbReference>
<protein>
    <submittedName>
        <fullName evidence="10">S8 family serine peptidase</fullName>
    </submittedName>
</protein>
<evidence type="ECO:0000256" key="3">
    <source>
        <dbReference type="ARBA" id="ARBA00022801"/>
    </source>
</evidence>
<feature type="active site" description="Charge relay system" evidence="5">
    <location>
        <position position="193"/>
    </location>
</feature>
<dbReference type="AlphaFoldDB" id="A0A5N1J7V3"/>
<keyword evidence="11" id="KW-1185">Reference proteome</keyword>
<comment type="similarity">
    <text evidence="1 5 6">Belongs to the peptidase S8 family.</text>
</comment>
<dbReference type="GO" id="GO:0004252">
    <property type="term" value="F:serine-type endopeptidase activity"/>
    <property type="evidence" value="ECO:0007669"/>
    <property type="project" value="UniProtKB-UniRule"/>
</dbReference>
<evidence type="ECO:0000256" key="2">
    <source>
        <dbReference type="ARBA" id="ARBA00022670"/>
    </source>
</evidence>
<evidence type="ECO:0000256" key="7">
    <source>
        <dbReference type="SAM" id="SignalP"/>
    </source>
</evidence>
<dbReference type="PROSITE" id="PS00138">
    <property type="entry name" value="SUBTILASE_SER"/>
    <property type="match status" value="1"/>
</dbReference>
<dbReference type="InterPro" id="IPR010259">
    <property type="entry name" value="S8pro/Inhibitor_I9"/>
</dbReference>
<feature type="domain" description="Peptidase S8/S53" evidence="8">
    <location>
        <begin position="158"/>
        <end position="361"/>
    </location>
</feature>
<dbReference type="Gene3D" id="3.40.50.200">
    <property type="entry name" value="Peptidase S8/S53 domain"/>
    <property type="match status" value="1"/>
</dbReference>
<feature type="active site" description="Charge relay system" evidence="5">
    <location>
        <position position="160"/>
    </location>
</feature>
<evidence type="ECO:0000256" key="1">
    <source>
        <dbReference type="ARBA" id="ARBA00011073"/>
    </source>
</evidence>
<gene>
    <name evidence="10" type="ORF">F0P94_02940</name>
</gene>
<proteinExistence type="inferred from homology"/>
<dbReference type="GO" id="GO:0005615">
    <property type="term" value="C:extracellular space"/>
    <property type="evidence" value="ECO:0007669"/>
    <property type="project" value="TreeGrafter"/>
</dbReference>
<dbReference type="SUPFAM" id="SSF54897">
    <property type="entry name" value="Protease propeptides/inhibitors"/>
    <property type="match status" value="1"/>
</dbReference>
<evidence type="ECO:0000256" key="4">
    <source>
        <dbReference type="ARBA" id="ARBA00022825"/>
    </source>
</evidence>
<dbReference type="PROSITE" id="PS51257">
    <property type="entry name" value="PROKAR_LIPOPROTEIN"/>
    <property type="match status" value="1"/>
</dbReference>
<dbReference type="SUPFAM" id="SSF52743">
    <property type="entry name" value="Subtilisin-like"/>
    <property type="match status" value="1"/>
</dbReference>
<dbReference type="InterPro" id="IPR050131">
    <property type="entry name" value="Peptidase_S8_subtilisin-like"/>
</dbReference>
<name>A0A5N1J7V3_9BACT</name>
<dbReference type="InterPro" id="IPR023827">
    <property type="entry name" value="Peptidase_S8_Asp-AS"/>
</dbReference>
<dbReference type="InterPro" id="IPR037045">
    <property type="entry name" value="S8pro/Inhibitor_I9_sf"/>
</dbReference>
<evidence type="ECO:0000313" key="11">
    <source>
        <dbReference type="Proteomes" id="UP000326570"/>
    </source>
</evidence>